<evidence type="ECO:0000313" key="6">
    <source>
        <dbReference type="EnsemblPlants" id="Ma10_p02430.1"/>
    </source>
</evidence>
<accession>A0A804KRR8</accession>
<evidence type="ECO:0000313" key="5">
    <source>
        <dbReference type="EMBL" id="CAG1852272.1"/>
    </source>
</evidence>
<evidence type="ECO:0000313" key="7">
    <source>
        <dbReference type="Proteomes" id="UP000012960"/>
    </source>
</evidence>
<dbReference type="InterPro" id="IPR029063">
    <property type="entry name" value="SAM-dependent_MTases_sf"/>
</dbReference>
<protein>
    <submittedName>
        <fullName evidence="5">(wild Malaysian banana) hypothetical protein</fullName>
    </submittedName>
</protein>
<sequence length="118" mass="13061">MSDFISVYPTRSGPKRFSSRFGFLSERSALELRQIDEEFDILEVKHVVALCAAPGSWSWCVSRLIFTALHLIISVKCGDLPLTVAIGLHSMDLIDGVNQVQGDITNVRTAEVVKTILL</sequence>
<keyword evidence="1" id="KW-0489">Methyltransferase</keyword>
<organism evidence="6 7">
    <name type="scientific">Musa acuminata subsp. malaccensis</name>
    <name type="common">Wild banana</name>
    <name type="synonym">Musa malaccensis</name>
    <dbReference type="NCBI Taxonomy" id="214687"/>
    <lineage>
        <taxon>Eukaryota</taxon>
        <taxon>Viridiplantae</taxon>
        <taxon>Streptophyta</taxon>
        <taxon>Embryophyta</taxon>
        <taxon>Tracheophyta</taxon>
        <taxon>Spermatophyta</taxon>
        <taxon>Magnoliopsida</taxon>
        <taxon>Liliopsida</taxon>
        <taxon>Zingiberales</taxon>
        <taxon>Musaceae</taxon>
        <taxon>Musa</taxon>
    </lineage>
</organism>
<keyword evidence="7" id="KW-1185">Reference proteome</keyword>
<reference evidence="6" key="2">
    <citation type="submission" date="2021-05" db="UniProtKB">
        <authorList>
            <consortium name="EnsemblPlants"/>
        </authorList>
    </citation>
    <scope>IDENTIFICATION</scope>
    <source>
        <strain evidence="6">subsp. malaccensis</strain>
    </source>
</reference>
<dbReference type="PANTHER" id="PTHR10920:SF12">
    <property type="entry name" value="TRNA (CYTIDINE(32)_GUANOSINE(34)-2'-O)-METHYLTRANSFERASE-RELATED"/>
    <property type="match status" value="1"/>
</dbReference>
<dbReference type="Proteomes" id="UP000012960">
    <property type="component" value="Unplaced"/>
</dbReference>
<dbReference type="AlphaFoldDB" id="A0A804KRR8"/>
<dbReference type="InterPro" id="IPR050082">
    <property type="entry name" value="RNA_methyltr_RlmE"/>
</dbReference>
<name>A0A804KRR8_MUSAM</name>
<keyword evidence="3" id="KW-0949">S-adenosyl-L-methionine</keyword>
<dbReference type="GO" id="GO:0032259">
    <property type="term" value="P:methylation"/>
    <property type="evidence" value="ECO:0007669"/>
    <property type="project" value="UniProtKB-KW"/>
</dbReference>
<gene>
    <name evidence="5" type="ORF">GSMUA_101290.1</name>
</gene>
<dbReference type="Gene3D" id="3.40.50.150">
    <property type="entry name" value="Vaccinia Virus protein VP39"/>
    <property type="match status" value="1"/>
</dbReference>
<evidence type="ECO:0000259" key="4">
    <source>
        <dbReference type="Pfam" id="PF01728"/>
    </source>
</evidence>
<reference evidence="5" key="1">
    <citation type="submission" date="2021-03" db="EMBL/GenBank/DDBJ databases">
        <authorList>
            <consortium name="Genoscope - CEA"/>
            <person name="William W."/>
        </authorList>
    </citation>
    <scope>NUCLEOTIDE SEQUENCE</scope>
    <source>
        <strain evidence="5">Doubled-haploid Pahang</strain>
    </source>
</reference>
<evidence type="ECO:0000256" key="1">
    <source>
        <dbReference type="ARBA" id="ARBA00022603"/>
    </source>
</evidence>
<dbReference type="EnsemblPlants" id="Ma10_t02430.1">
    <property type="protein sequence ID" value="Ma10_p02430.1"/>
    <property type="gene ID" value="Ma10_g02430"/>
</dbReference>
<evidence type="ECO:0000256" key="3">
    <source>
        <dbReference type="ARBA" id="ARBA00022691"/>
    </source>
</evidence>
<dbReference type="EMBL" id="HG996476">
    <property type="protein sequence ID" value="CAG1852272.1"/>
    <property type="molecule type" value="Genomic_DNA"/>
</dbReference>
<dbReference type="InterPro" id="IPR002877">
    <property type="entry name" value="RNA_MeTrfase_FtsJ_dom"/>
</dbReference>
<dbReference type="Pfam" id="PF01728">
    <property type="entry name" value="FtsJ"/>
    <property type="match status" value="1"/>
</dbReference>
<evidence type="ECO:0000256" key="2">
    <source>
        <dbReference type="ARBA" id="ARBA00022679"/>
    </source>
</evidence>
<dbReference type="PANTHER" id="PTHR10920">
    <property type="entry name" value="RIBOSOMAL RNA METHYLTRANSFERASE"/>
    <property type="match status" value="1"/>
</dbReference>
<keyword evidence="2" id="KW-0808">Transferase</keyword>
<proteinExistence type="predicted"/>
<feature type="domain" description="Ribosomal RNA methyltransferase FtsJ" evidence="4">
    <location>
        <begin position="26"/>
        <end position="114"/>
    </location>
</feature>
<dbReference type="InParanoid" id="A0A804KRR8"/>
<dbReference type="Gramene" id="Ma10_t02430.1">
    <property type="protein sequence ID" value="Ma10_p02430.1"/>
    <property type="gene ID" value="Ma10_g02430"/>
</dbReference>
<dbReference type="GO" id="GO:0008168">
    <property type="term" value="F:methyltransferase activity"/>
    <property type="evidence" value="ECO:0007669"/>
    <property type="project" value="UniProtKB-KW"/>
</dbReference>